<keyword evidence="2" id="KW-0732">Signal</keyword>
<accession>A0A069J8C8</accession>
<sequence>MSGIVRRLCTAVIATSAIAAFTVGCGSDIEPKAIAESSSSVADSTTTSAAPTTSKITGQEGSDDGGDVDIDVSIGDCVKLGGTTTAAEIDNADCGSKDSNYKVVAKVPTSDLCASDVDSYYYETLAGDEQGAVCLDVDWVVGGCMDLGSGMDEPARIECSDTSGTNVVEVVEILQNSTSIDECGSGADSGFEHPERKFTVCVATL</sequence>
<evidence type="ECO:0000256" key="2">
    <source>
        <dbReference type="SAM" id="SignalP"/>
    </source>
</evidence>
<dbReference type="GeneID" id="64142787"/>
<gene>
    <name evidence="3" type="ORF">CHR55_12705</name>
</gene>
<name>A0A069J8C8_RHOSG</name>
<protein>
    <submittedName>
        <fullName evidence="3">Uncharacterized protein</fullName>
    </submittedName>
</protein>
<organism evidence="3 4">
    <name type="scientific">Rhodococcus qingshengii</name>
    <dbReference type="NCBI Taxonomy" id="334542"/>
    <lineage>
        <taxon>Bacteria</taxon>
        <taxon>Bacillati</taxon>
        <taxon>Actinomycetota</taxon>
        <taxon>Actinomycetes</taxon>
        <taxon>Mycobacteriales</taxon>
        <taxon>Nocardiaceae</taxon>
        <taxon>Rhodococcus</taxon>
        <taxon>Rhodococcus erythropolis group</taxon>
    </lineage>
</organism>
<accession>A0A1C4A4E8</accession>
<evidence type="ECO:0000313" key="3">
    <source>
        <dbReference type="EMBL" id="PCK27077.1"/>
    </source>
</evidence>
<dbReference type="Proteomes" id="UP000230886">
    <property type="component" value="Unassembled WGS sequence"/>
</dbReference>
<dbReference type="EMBL" id="NOVD01000006">
    <property type="protein sequence ID" value="PCK27077.1"/>
    <property type="molecule type" value="Genomic_DNA"/>
</dbReference>
<dbReference type="RefSeq" id="WP_007731384.1">
    <property type="nucleotide sequence ID" value="NZ_AP023172.1"/>
</dbReference>
<dbReference type="AlphaFoldDB" id="A0A069J8C8"/>
<proteinExistence type="predicted"/>
<feature type="region of interest" description="Disordered" evidence="1">
    <location>
        <begin position="36"/>
        <end position="67"/>
    </location>
</feature>
<reference evidence="3 4" key="1">
    <citation type="submission" date="2017-07" db="EMBL/GenBank/DDBJ databases">
        <title>Draft sequence of Rhodococcus enclensis 23b-28.</title>
        <authorList>
            <person name="Besaury L."/>
            <person name="Sancelme M."/>
            <person name="Amato P."/>
            <person name="Lallement A."/>
            <person name="Delort A.-M."/>
        </authorList>
    </citation>
    <scope>NUCLEOTIDE SEQUENCE [LARGE SCALE GENOMIC DNA]</scope>
    <source>
        <strain evidence="3 4">23b-28</strain>
    </source>
</reference>
<evidence type="ECO:0000256" key="1">
    <source>
        <dbReference type="SAM" id="MobiDB-lite"/>
    </source>
</evidence>
<feature type="compositionally biased region" description="Low complexity" evidence="1">
    <location>
        <begin position="36"/>
        <end position="54"/>
    </location>
</feature>
<comment type="caution">
    <text evidence="3">The sequence shown here is derived from an EMBL/GenBank/DDBJ whole genome shotgun (WGS) entry which is preliminary data.</text>
</comment>
<feature type="signal peptide" evidence="2">
    <location>
        <begin position="1"/>
        <end position="19"/>
    </location>
</feature>
<feature type="chain" id="PRO_5014215749" evidence="2">
    <location>
        <begin position="20"/>
        <end position="205"/>
    </location>
</feature>
<dbReference type="PROSITE" id="PS51257">
    <property type="entry name" value="PROKAR_LIPOPROTEIN"/>
    <property type="match status" value="1"/>
</dbReference>
<evidence type="ECO:0000313" key="4">
    <source>
        <dbReference type="Proteomes" id="UP000230886"/>
    </source>
</evidence>